<dbReference type="InterPro" id="IPR027387">
    <property type="entry name" value="Cytb/b6-like_sf"/>
</dbReference>
<keyword evidence="8 19" id="KW-0812">Transmembrane</keyword>
<evidence type="ECO:0000313" key="23">
    <source>
        <dbReference type="EMBL" id="QPN54263.1"/>
    </source>
</evidence>
<dbReference type="CDD" id="cd00284">
    <property type="entry name" value="Cytochrome_b_N"/>
    <property type="match status" value="1"/>
</dbReference>
<reference evidence="23" key="1">
    <citation type="journal article" date="2020" name="Gene">
        <title>Structure, gene order, and nucleotide composition of mitochondrial genomes in parasitic lice from Amblycera.</title>
        <authorList>
            <person name="Sweet A.D."/>
            <person name="Johnson K.P."/>
            <person name="Cao Y."/>
            <person name="de Moya R.S."/>
            <person name="Skinner R.K."/>
            <person name="Tan M."/>
            <person name="Virrueta-Herrera S."/>
            <person name="Cameron S.L."/>
        </authorList>
    </citation>
    <scope>NUCLEOTIDE SEQUENCE</scope>
    <source>
        <strain evidence="23">Mysp</strain>
    </source>
</reference>
<evidence type="ECO:0000256" key="7">
    <source>
        <dbReference type="ARBA" id="ARBA00022660"/>
    </source>
</evidence>
<dbReference type="EMBL" id="MW199172">
    <property type="protein sequence ID" value="QPN54263.1"/>
    <property type="molecule type" value="Genomic_DNA"/>
</dbReference>
<dbReference type="GO" id="GO:0016491">
    <property type="term" value="F:oxidoreductase activity"/>
    <property type="evidence" value="ECO:0007669"/>
    <property type="project" value="UniProtKB-UniRule"/>
</dbReference>
<feature type="domain" description="Cytochrome b/b6 C-terminal region profile" evidence="22">
    <location>
        <begin position="212"/>
        <end position="366"/>
    </location>
</feature>
<dbReference type="GO" id="GO:0045275">
    <property type="term" value="C:respiratory chain complex III"/>
    <property type="evidence" value="ECO:0007669"/>
    <property type="project" value="InterPro"/>
</dbReference>
<keyword evidence="13 18" id="KW-0408">Iron</keyword>
<feature type="transmembrane region" description="Helical" evidence="19">
    <location>
        <begin position="112"/>
        <end position="135"/>
    </location>
</feature>
<dbReference type="GO" id="GO:0005743">
    <property type="term" value="C:mitochondrial inner membrane"/>
    <property type="evidence" value="ECO:0007669"/>
    <property type="project" value="UniProtKB-SubCell"/>
</dbReference>
<evidence type="ECO:0000259" key="22">
    <source>
        <dbReference type="PROSITE" id="PS51003"/>
    </source>
</evidence>
<evidence type="ECO:0000256" key="12">
    <source>
        <dbReference type="ARBA" id="ARBA00022989"/>
    </source>
</evidence>
<comment type="cofactor">
    <cofactor evidence="18">
        <name>heme</name>
        <dbReference type="ChEBI" id="CHEBI:30413"/>
    </cofactor>
    <text evidence="18">Binds 2 heme groups non-covalently.</text>
</comment>
<feature type="transmembrane region" description="Helical" evidence="19">
    <location>
        <begin position="346"/>
        <end position="364"/>
    </location>
</feature>
<proteinExistence type="inferred from homology"/>
<dbReference type="SUPFAM" id="SSF81648">
    <property type="entry name" value="a domain/subunit of cytochrome bc1 complex (Ubiquinol-cytochrome c reductase)"/>
    <property type="match status" value="1"/>
</dbReference>
<feature type="binding site" description="axial binding residue" evidence="18">
    <location>
        <position position="84"/>
    </location>
    <ligand>
        <name>heme b</name>
        <dbReference type="ChEBI" id="CHEBI:60344"/>
        <label>b562</label>
    </ligand>
    <ligandPart>
        <name>Fe</name>
        <dbReference type="ChEBI" id="CHEBI:18248"/>
    </ligandPart>
</feature>
<dbReference type="InterPro" id="IPR048259">
    <property type="entry name" value="Cytochrome_b_N_euk/bac"/>
</dbReference>
<feature type="transmembrane region" description="Helical" evidence="19">
    <location>
        <begin position="231"/>
        <end position="250"/>
    </location>
</feature>
<evidence type="ECO:0000256" key="18">
    <source>
        <dbReference type="PIRSR" id="PIRSR038885-2"/>
    </source>
</evidence>
<sequence length="366" mass="41582">MYMISRMVLILLYSVMSQVLKLPTPSSISYMWNFGSILGVMLGVQILTGLLLSMHYKADLELAFNSVTHINFNINNGYLIRFFHANGATFFFIAIYLHISRGLYYNSYNKTLMPWLSGITIYFLFMSVAFLGYVLPWGQMSYWGATVITNLISAVPYLGSSLVEWVWGGFSVGNPTLSRFYSLHFILPMVGVILVFMHLFFLHETGSSNPLGLSMDSDKVSFHPFFSIKDIMGFHSLLLGLFYLSCHIPLTFMDPDNFTEANPLVTPIHIQPEWYFLFAYAILRCIPNKLGGVLGLLASILILYLIPLMSKSSFFLTKKHQVSCLMIYNSFMILTFLGMMPVEEPYSGMSVLVAFMYFSSFMLLSV</sequence>
<evidence type="ECO:0000256" key="11">
    <source>
        <dbReference type="ARBA" id="ARBA00022982"/>
    </source>
</evidence>
<organism evidence="23">
    <name type="scientific">Myrsidea sp. ADS-2020</name>
    <dbReference type="NCBI Taxonomy" id="2794901"/>
    <lineage>
        <taxon>Eukaryota</taxon>
        <taxon>Metazoa</taxon>
        <taxon>Ecdysozoa</taxon>
        <taxon>Arthropoda</taxon>
        <taxon>Hexapoda</taxon>
        <taxon>Insecta</taxon>
        <taxon>Pterygota</taxon>
        <taxon>Neoptera</taxon>
        <taxon>Paraneoptera</taxon>
        <taxon>Psocodea</taxon>
        <taxon>Troctomorpha</taxon>
        <taxon>Phthiraptera</taxon>
        <taxon>Amblycera</taxon>
        <taxon>Menoponidae</taxon>
        <taxon>Myrsidea</taxon>
    </lineage>
</organism>
<evidence type="ECO:0000256" key="3">
    <source>
        <dbReference type="ARBA" id="ARBA00011649"/>
    </source>
</evidence>
<evidence type="ECO:0000256" key="17">
    <source>
        <dbReference type="PIRSR" id="PIRSR038885-1"/>
    </source>
</evidence>
<evidence type="ECO:0000256" key="20">
    <source>
        <dbReference type="SAM" id="SignalP"/>
    </source>
</evidence>
<feature type="binding site" description="axial binding residue" evidence="18">
    <location>
        <position position="198"/>
    </location>
    <ligand>
        <name>heme b</name>
        <dbReference type="ChEBI" id="CHEBI:60344"/>
        <label>b566</label>
    </ligand>
    <ligandPart>
        <name>Fe</name>
        <dbReference type="ChEBI" id="CHEBI:18248"/>
    </ligandPart>
</feature>
<keyword evidence="5 19" id="KW-0813">Transport</keyword>
<feature type="transmembrane region" description="Helical" evidence="19">
    <location>
        <begin position="290"/>
        <end position="310"/>
    </location>
</feature>
<keyword evidence="9 18" id="KW-0479">Metal-binding</keyword>
<keyword evidence="6 18" id="KW-0349">Heme</keyword>
<dbReference type="Gene3D" id="1.20.810.10">
    <property type="entry name" value="Cytochrome Bc1 Complex, Chain C"/>
    <property type="match status" value="1"/>
</dbReference>
<dbReference type="PANTHER" id="PTHR19271">
    <property type="entry name" value="CYTOCHROME B"/>
    <property type="match status" value="1"/>
</dbReference>
<dbReference type="SUPFAM" id="SSF81342">
    <property type="entry name" value="Transmembrane di-heme cytochromes"/>
    <property type="match status" value="1"/>
</dbReference>
<dbReference type="Pfam" id="PF00033">
    <property type="entry name" value="Cytochrome_B"/>
    <property type="match status" value="1"/>
</dbReference>
<dbReference type="GO" id="GO:0006122">
    <property type="term" value="P:mitochondrial electron transport, ubiquinol to cytochrome c"/>
    <property type="evidence" value="ECO:0007669"/>
    <property type="project" value="TreeGrafter"/>
</dbReference>
<protein>
    <recommendedName>
        <fullName evidence="4 19">Cytochrome b</fullName>
    </recommendedName>
</protein>
<keyword evidence="12 19" id="KW-1133">Transmembrane helix</keyword>
<feature type="transmembrane region" description="Helical" evidence="19">
    <location>
        <begin position="78"/>
        <end position="100"/>
    </location>
</feature>
<dbReference type="InterPro" id="IPR016174">
    <property type="entry name" value="Di-haem_cyt_TM"/>
</dbReference>
<feature type="transmembrane region" description="Helical" evidence="19">
    <location>
        <begin position="142"/>
        <end position="160"/>
    </location>
</feature>
<dbReference type="InterPro" id="IPR048260">
    <property type="entry name" value="Cytochrome_b_C_euk/bac"/>
</dbReference>
<evidence type="ECO:0000256" key="8">
    <source>
        <dbReference type="ARBA" id="ARBA00022692"/>
    </source>
</evidence>
<feature type="binding site" evidence="17">
    <location>
        <position position="203"/>
    </location>
    <ligand>
        <name>a ubiquinone</name>
        <dbReference type="ChEBI" id="CHEBI:16389"/>
    </ligand>
</feature>
<dbReference type="PROSITE" id="PS51002">
    <property type="entry name" value="CYTB_NTER"/>
    <property type="match status" value="1"/>
</dbReference>
<evidence type="ECO:0000259" key="21">
    <source>
        <dbReference type="PROSITE" id="PS51002"/>
    </source>
</evidence>
<dbReference type="GO" id="GO:0008121">
    <property type="term" value="F:quinol-cytochrome-c reductase activity"/>
    <property type="evidence" value="ECO:0007669"/>
    <property type="project" value="InterPro"/>
</dbReference>
<geneLocation type="mitochondrion" evidence="23"/>
<dbReference type="CDD" id="cd00290">
    <property type="entry name" value="cytochrome_b_C"/>
    <property type="match status" value="1"/>
</dbReference>
<comment type="similarity">
    <text evidence="19">Belongs to the cytochrome b family.</text>
</comment>
<feature type="signal peptide" evidence="20">
    <location>
        <begin position="1"/>
        <end position="17"/>
    </location>
</feature>
<dbReference type="Pfam" id="PF00032">
    <property type="entry name" value="Cytochrom_B_C"/>
    <property type="match status" value="1"/>
</dbReference>
<feature type="binding site" description="axial binding residue" evidence="18">
    <location>
        <position position="184"/>
    </location>
    <ligand>
        <name>heme b</name>
        <dbReference type="ChEBI" id="CHEBI:60344"/>
        <label>b562</label>
    </ligand>
    <ligandPart>
        <name>Fe</name>
        <dbReference type="ChEBI" id="CHEBI:18248"/>
    </ligandPart>
</feature>
<evidence type="ECO:0000256" key="15">
    <source>
        <dbReference type="ARBA" id="ARBA00023128"/>
    </source>
</evidence>
<keyword evidence="7 19" id="KW-0679">Respiratory chain</keyword>
<dbReference type="PROSITE" id="PS51003">
    <property type="entry name" value="CYTB_CTER"/>
    <property type="match status" value="1"/>
</dbReference>
<feature type="transmembrane region" description="Helical" evidence="19">
    <location>
        <begin position="180"/>
        <end position="202"/>
    </location>
</feature>
<dbReference type="InterPro" id="IPR036150">
    <property type="entry name" value="Cyt_b/b6_C_sf"/>
</dbReference>
<evidence type="ECO:0000256" key="19">
    <source>
        <dbReference type="RuleBase" id="RU362117"/>
    </source>
</evidence>
<feature type="chain" id="PRO_5031342871" description="Cytochrome b" evidence="20">
    <location>
        <begin position="18"/>
        <end position="366"/>
    </location>
</feature>
<feature type="domain" description="Cytochrome b/b6 N-terminal region profile" evidence="21">
    <location>
        <begin position="1"/>
        <end position="211"/>
    </location>
</feature>
<comment type="function">
    <text evidence="1 19">Component of the ubiquinol-cytochrome c reductase complex (complex III or cytochrome b-c1 complex) that is part of the mitochondrial respiratory chain. The b-c1 complex mediates electron transfer from ubiquinol to cytochrome c. Contributes to the generation of a proton gradient across the mitochondrial membrane that is then used for ATP synthesis.</text>
</comment>
<keyword evidence="15 19" id="KW-0496">Mitochondrion</keyword>
<evidence type="ECO:0000256" key="5">
    <source>
        <dbReference type="ARBA" id="ARBA00022448"/>
    </source>
</evidence>
<dbReference type="InterPro" id="IPR005797">
    <property type="entry name" value="Cyt_b/b6_N"/>
</dbReference>
<evidence type="ECO:0000256" key="4">
    <source>
        <dbReference type="ARBA" id="ARBA00013531"/>
    </source>
</evidence>
<comment type="subcellular location">
    <subcellularLocation>
        <location evidence="2">Mitochondrion inner membrane</location>
        <topology evidence="2">Multi-pass membrane protein</topology>
    </subcellularLocation>
</comment>
<gene>
    <name evidence="23" type="primary">cob</name>
</gene>
<evidence type="ECO:0000256" key="9">
    <source>
        <dbReference type="ARBA" id="ARBA00022723"/>
    </source>
</evidence>
<dbReference type="AlphaFoldDB" id="A0A7T1HF13"/>
<keyword evidence="16 19" id="KW-0472">Membrane</keyword>
<evidence type="ECO:0000256" key="13">
    <source>
        <dbReference type="ARBA" id="ARBA00023004"/>
    </source>
</evidence>
<feature type="binding site" description="axial binding residue" evidence="18">
    <location>
        <position position="98"/>
    </location>
    <ligand>
        <name>heme b</name>
        <dbReference type="ChEBI" id="CHEBI:60344"/>
        <label>b566</label>
    </ligand>
    <ligandPart>
        <name>Fe</name>
        <dbReference type="ChEBI" id="CHEBI:18248"/>
    </ligandPart>
</feature>
<dbReference type="GO" id="GO:0046872">
    <property type="term" value="F:metal ion binding"/>
    <property type="evidence" value="ECO:0007669"/>
    <property type="project" value="UniProtKB-UniRule"/>
</dbReference>
<evidence type="ECO:0000256" key="14">
    <source>
        <dbReference type="ARBA" id="ARBA00023075"/>
    </source>
</evidence>
<keyword evidence="10" id="KW-0999">Mitochondrion inner membrane</keyword>
<comment type="subunit">
    <text evidence="3">The main subunits of complex b-c1 are: cytochrome b, cytochrome c1 and the Rieske protein.</text>
</comment>
<dbReference type="PIRSF" id="PIRSF038885">
    <property type="entry name" value="COB"/>
    <property type="match status" value="1"/>
</dbReference>
<evidence type="ECO:0000256" key="10">
    <source>
        <dbReference type="ARBA" id="ARBA00022792"/>
    </source>
</evidence>
<feature type="transmembrane region" description="Helical" evidence="19">
    <location>
        <begin position="31"/>
        <end position="52"/>
    </location>
</feature>
<dbReference type="InterPro" id="IPR030689">
    <property type="entry name" value="Cytochrome_b"/>
</dbReference>
<keyword evidence="11 19" id="KW-0249">Electron transport</keyword>
<evidence type="ECO:0000256" key="2">
    <source>
        <dbReference type="ARBA" id="ARBA00004448"/>
    </source>
</evidence>
<comment type="cofactor">
    <cofactor evidence="19">
        <name>heme b</name>
        <dbReference type="ChEBI" id="CHEBI:60344"/>
    </cofactor>
    <text evidence="19">Binds 2 heme groups non-covalently.</text>
</comment>
<evidence type="ECO:0000256" key="16">
    <source>
        <dbReference type="ARBA" id="ARBA00023136"/>
    </source>
</evidence>
<dbReference type="InterPro" id="IPR005798">
    <property type="entry name" value="Cyt_b/b6_C"/>
</dbReference>
<evidence type="ECO:0000256" key="1">
    <source>
        <dbReference type="ARBA" id="ARBA00002566"/>
    </source>
</evidence>
<dbReference type="PANTHER" id="PTHR19271:SF16">
    <property type="entry name" value="CYTOCHROME B"/>
    <property type="match status" value="1"/>
</dbReference>
<evidence type="ECO:0000256" key="6">
    <source>
        <dbReference type="ARBA" id="ARBA00022617"/>
    </source>
</evidence>
<accession>A0A7T1HF13</accession>
<keyword evidence="14" id="KW-0830">Ubiquinone</keyword>
<keyword evidence="20" id="KW-0732">Signal</keyword>
<name>A0A7T1HF13_9NEOP</name>